<evidence type="ECO:0000259" key="4">
    <source>
        <dbReference type="SMART" id="SM00479"/>
    </source>
</evidence>
<dbReference type="NCBIfam" id="NF003765">
    <property type="entry name" value="PRK05359.1"/>
    <property type="match status" value="1"/>
</dbReference>
<accession>A0ABW2AQA9</accession>
<dbReference type="InterPro" id="IPR022894">
    <property type="entry name" value="Oligoribonuclease"/>
</dbReference>
<reference evidence="6" key="1">
    <citation type="journal article" date="2019" name="Int. J. Syst. Evol. Microbiol.">
        <title>The Global Catalogue of Microorganisms (GCM) 10K type strain sequencing project: providing services to taxonomists for standard genome sequencing and annotation.</title>
        <authorList>
            <consortium name="The Broad Institute Genomics Platform"/>
            <consortium name="The Broad Institute Genome Sequencing Center for Infectious Disease"/>
            <person name="Wu L."/>
            <person name="Ma J."/>
        </authorList>
    </citation>
    <scope>NUCLEOTIDE SEQUENCE [LARGE SCALE GENOMIC DNA]</scope>
    <source>
        <strain evidence="6">NBRC 106593</strain>
    </source>
</reference>
<dbReference type="InterPro" id="IPR012337">
    <property type="entry name" value="RNaseH-like_sf"/>
</dbReference>
<evidence type="ECO:0000313" key="6">
    <source>
        <dbReference type="Proteomes" id="UP001596356"/>
    </source>
</evidence>
<dbReference type="SMART" id="SM00479">
    <property type="entry name" value="EXOIII"/>
    <property type="match status" value="1"/>
</dbReference>
<dbReference type="Proteomes" id="UP001596356">
    <property type="component" value="Unassembled WGS sequence"/>
</dbReference>
<keyword evidence="3" id="KW-0269">Exonuclease</keyword>
<dbReference type="EC" id="3.1.-.-" evidence="5"/>
<gene>
    <name evidence="5" type="primary">orn</name>
    <name evidence="5" type="ORF">ACFQBT_03650</name>
</gene>
<proteinExistence type="predicted"/>
<keyword evidence="1" id="KW-0540">Nuclease</keyword>
<evidence type="ECO:0000256" key="1">
    <source>
        <dbReference type="ARBA" id="ARBA00022722"/>
    </source>
</evidence>
<dbReference type="Pfam" id="PF00929">
    <property type="entry name" value="RNase_T"/>
    <property type="match status" value="1"/>
</dbReference>
<evidence type="ECO:0000256" key="2">
    <source>
        <dbReference type="ARBA" id="ARBA00022801"/>
    </source>
</evidence>
<dbReference type="Gene3D" id="3.30.420.10">
    <property type="entry name" value="Ribonuclease H-like superfamily/Ribonuclease H"/>
    <property type="match status" value="1"/>
</dbReference>
<name>A0ABW2AQA9_9MICO</name>
<dbReference type="SUPFAM" id="SSF53098">
    <property type="entry name" value="Ribonuclease H-like"/>
    <property type="match status" value="1"/>
</dbReference>
<evidence type="ECO:0000313" key="5">
    <source>
        <dbReference type="EMBL" id="MFC6712985.1"/>
    </source>
</evidence>
<keyword evidence="6" id="KW-1185">Reference proteome</keyword>
<dbReference type="GO" id="GO:0016787">
    <property type="term" value="F:hydrolase activity"/>
    <property type="evidence" value="ECO:0007669"/>
    <property type="project" value="UniProtKB-KW"/>
</dbReference>
<dbReference type="EMBL" id="JBHSWJ010000002">
    <property type="protein sequence ID" value="MFC6712985.1"/>
    <property type="molecule type" value="Genomic_DNA"/>
</dbReference>
<dbReference type="InterPro" id="IPR036397">
    <property type="entry name" value="RNaseH_sf"/>
</dbReference>
<keyword evidence="2 5" id="KW-0378">Hydrolase</keyword>
<comment type="caution">
    <text evidence="5">The sequence shown here is derived from an EMBL/GenBank/DDBJ whole genome shotgun (WGS) entry which is preliminary data.</text>
</comment>
<sequence>MTSTDVGATLLWVDLEMTGLDPVEDRILEVAAIATDWSFAELGTYEAVQHVEPERVRRRMVGEFWEKFAHVREALAAQNEGGTPAEEVEEGLLAFLDEHFPADSPVVLAGNSIHQDRKFIDREWPRLAKRLHYRMLDVSSWKLVMQGKYGVTHAKGEAHRALDDIRESIAELVDYTSYLQIPAAEVNFGVRAIRHRILNPWPSPSESSDCPTSASPPCSTP</sequence>
<organism evidence="5 6">
    <name type="scientific">Branchiibius cervicis</name>
    <dbReference type="NCBI Taxonomy" id="908252"/>
    <lineage>
        <taxon>Bacteria</taxon>
        <taxon>Bacillati</taxon>
        <taxon>Actinomycetota</taxon>
        <taxon>Actinomycetes</taxon>
        <taxon>Micrococcales</taxon>
        <taxon>Dermacoccaceae</taxon>
        <taxon>Branchiibius</taxon>
    </lineage>
</organism>
<evidence type="ECO:0000256" key="3">
    <source>
        <dbReference type="ARBA" id="ARBA00022839"/>
    </source>
</evidence>
<dbReference type="CDD" id="cd06135">
    <property type="entry name" value="Orn"/>
    <property type="match status" value="1"/>
</dbReference>
<dbReference type="RefSeq" id="WP_377820457.1">
    <property type="nucleotide sequence ID" value="NZ_JBHSWJ010000002.1"/>
</dbReference>
<dbReference type="InterPro" id="IPR013520">
    <property type="entry name" value="Ribonucl_H"/>
</dbReference>
<protein>
    <submittedName>
        <fullName evidence="5">Oligoribonuclease</fullName>
        <ecNumber evidence="5">3.1.-.-</ecNumber>
    </submittedName>
</protein>
<feature type="domain" description="Exonuclease" evidence="4">
    <location>
        <begin position="9"/>
        <end position="181"/>
    </location>
</feature>